<dbReference type="InterPro" id="IPR040227">
    <property type="entry name" value="Nibrin-rel"/>
</dbReference>
<dbReference type="EMBL" id="JACAZF010000007">
    <property type="protein sequence ID" value="KAF7298864.1"/>
    <property type="molecule type" value="Genomic_DNA"/>
</dbReference>
<feature type="compositionally biased region" description="Basic residues" evidence="1">
    <location>
        <begin position="387"/>
        <end position="396"/>
    </location>
</feature>
<accession>A0A8H6SGA9</accession>
<evidence type="ECO:0000313" key="3">
    <source>
        <dbReference type="EMBL" id="KAF7298864.1"/>
    </source>
</evidence>
<dbReference type="PANTHER" id="PTHR12162">
    <property type="entry name" value="NIBRIN-RELATED"/>
    <property type="match status" value="1"/>
</dbReference>
<proteinExistence type="predicted"/>
<dbReference type="PANTHER" id="PTHR12162:SF0">
    <property type="entry name" value="NIBRIN"/>
    <property type="match status" value="1"/>
</dbReference>
<evidence type="ECO:0000256" key="1">
    <source>
        <dbReference type="SAM" id="MobiDB-lite"/>
    </source>
</evidence>
<dbReference type="RefSeq" id="XP_037218252.1">
    <property type="nucleotide sequence ID" value="XM_037365010.1"/>
</dbReference>
<feature type="compositionally biased region" description="Polar residues" evidence="1">
    <location>
        <begin position="601"/>
        <end position="610"/>
    </location>
</feature>
<feature type="compositionally biased region" description="Basic residues" evidence="1">
    <location>
        <begin position="416"/>
        <end position="429"/>
    </location>
</feature>
<dbReference type="Proteomes" id="UP000636479">
    <property type="component" value="Unassembled WGS sequence"/>
</dbReference>
<dbReference type="AlphaFoldDB" id="A0A8H6SGA9"/>
<dbReference type="InterPro" id="IPR032429">
    <property type="entry name" value="Nibrin_BRCT2"/>
</dbReference>
<feature type="compositionally biased region" description="Basic and acidic residues" evidence="1">
    <location>
        <begin position="376"/>
        <end position="386"/>
    </location>
</feature>
<dbReference type="Gene3D" id="3.40.50.10980">
    <property type="entry name" value="Nibrin, BRCT2 domain"/>
    <property type="match status" value="1"/>
</dbReference>
<dbReference type="Pfam" id="PF16508">
    <property type="entry name" value="NIBRIN_BRCT_II"/>
    <property type="match status" value="1"/>
</dbReference>
<keyword evidence="4" id="KW-1185">Reference proteome</keyword>
<dbReference type="GO" id="GO:0000724">
    <property type="term" value="P:double-strand break repair via homologous recombination"/>
    <property type="evidence" value="ECO:0007669"/>
    <property type="project" value="TreeGrafter"/>
</dbReference>
<dbReference type="GO" id="GO:0030870">
    <property type="term" value="C:Mre11 complex"/>
    <property type="evidence" value="ECO:0007669"/>
    <property type="project" value="InterPro"/>
</dbReference>
<organism evidence="3 4">
    <name type="scientific">Mycena indigotica</name>
    <dbReference type="NCBI Taxonomy" id="2126181"/>
    <lineage>
        <taxon>Eukaryota</taxon>
        <taxon>Fungi</taxon>
        <taxon>Dikarya</taxon>
        <taxon>Basidiomycota</taxon>
        <taxon>Agaricomycotina</taxon>
        <taxon>Agaricomycetes</taxon>
        <taxon>Agaricomycetidae</taxon>
        <taxon>Agaricales</taxon>
        <taxon>Marasmiineae</taxon>
        <taxon>Mycenaceae</taxon>
        <taxon>Mycena</taxon>
    </lineage>
</organism>
<feature type="compositionally biased region" description="Low complexity" evidence="1">
    <location>
        <begin position="361"/>
        <end position="374"/>
    </location>
</feature>
<feature type="compositionally biased region" description="Polar residues" evidence="1">
    <location>
        <begin position="828"/>
        <end position="840"/>
    </location>
</feature>
<feature type="compositionally biased region" description="Basic and acidic residues" evidence="1">
    <location>
        <begin position="802"/>
        <end position="814"/>
    </location>
</feature>
<gene>
    <name evidence="3" type="ORF">MIND_00834200</name>
</gene>
<reference evidence="3" key="1">
    <citation type="submission" date="2020-05" db="EMBL/GenBank/DDBJ databases">
        <title>Mycena genomes resolve the evolution of fungal bioluminescence.</title>
        <authorList>
            <person name="Tsai I.J."/>
        </authorList>
    </citation>
    <scope>NUCLEOTIDE SEQUENCE</scope>
    <source>
        <strain evidence="3">171206Taipei</strain>
    </source>
</reference>
<feature type="compositionally biased region" description="Polar residues" evidence="1">
    <location>
        <begin position="889"/>
        <end position="901"/>
    </location>
</feature>
<feature type="region of interest" description="Disordered" evidence="1">
    <location>
        <begin position="477"/>
        <end position="618"/>
    </location>
</feature>
<feature type="domain" description="Nibrin second BRCT" evidence="2">
    <location>
        <begin position="232"/>
        <end position="347"/>
    </location>
</feature>
<feature type="region of interest" description="Disordered" evidence="1">
    <location>
        <begin position="345"/>
        <end position="430"/>
    </location>
</feature>
<protein>
    <submittedName>
        <fullName evidence="3">CDC73-C domain-containing protein</fullName>
    </submittedName>
</protein>
<feature type="compositionally biased region" description="Low complexity" evidence="1">
    <location>
        <begin position="507"/>
        <end position="516"/>
    </location>
</feature>
<dbReference type="GeneID" id="59347526"/>
<evidence type="ECO:0000313" key="4">
    <source>
        <dbReference type="Proteomes" id="UP000636479"/>
    </source>
</evidence>
<evidence type="ECO:0000259" key="2">
    <source>
        <dbReference type="Pfam" id="PF16508"/>
    </source>
</evidence>
<comment type="caution">
    <text evidence="3">The sequence shown here is derived from an EMBL/GenBank/DDBJ whole genome shotgun (WGS) entry which is preliminary data.</text>
</comment>
<dbReference type="OrthoDB" id="552194at2759"/>
<dbReference type="GO" id="GO:0003684">
    <property type="term" value="F:damaged DNA binding"/>
    <property type="evidence" value="ECO:0007669"/>
    <property type="project" value="TreeGrafter"/>
</dbReference>
<name>A0A8H6SGA9_9AGAR</name>
<dbReference type="GO" id="GO:0007095">
    <property type="term" value="P:mitotic G2 DNA damage checkpoint signaling"/>
    <property type="evidence" value="ECO:0007669"/>
    <property type="project" value="InterPro"/>
</dbReference>
<dbReference type="InterPro" id="IPR043014">
    <property type="entry name" value="Nibrin_BRCT2_sf"/>
</dbReference>
<feature type="region of interest" description="Disordered" evidence="1">
    <location>
        <begin position="780"/>
        <end position="933"/>
    </location>
</feature>
<sequence>MWVLTGEFDSAPGQTRSKVLRTGHTYRLGRKDAPLSIPSNKISKTHGEFNVAKFTKDQVSDATTRPRLEYANTNPKAKPCLVTRADGDTVSIDGHATGELEDGDSIQITSGHAIMIRWEPVCCFQQPSRANHDILEDCAFLGIHTTNLQTPQVTHHLAPSYSATLPIATSLASACNLVKPEWLMELIRISKETALGNALDYAALPLANKFRPVFASTLTVAQQAPGLWEPNEERLKMFANHTFLCAGEKKREVESSLRQLLERAGGEVSVFDISGGTEKWRKTLNRNKAKSHGTLVLATNAKTSETAVGKEEWKKFTKIAREFGLRFVSSDDIVQAVISVDTAPLIAPPGDEEEDARADRSSSPLPSVVPNSFPGEHVEKSPEPAPKRKPLVRRVTRAASQDPEVVNEDPEMPARKAPRPRRRQLKRRVGVAADPNDPVAQLLQQGAASFLVGAAIPAAGPTTNLGDEPPLKKFKALFEESGGFGDGTQSIIPDDSGSLDFMSSLNTQTETQTQTQSGAGPSKRKTGRSGLNAVAEEEEESQSQAPIGRSLGTKRKERSFDGDDAEMADVEAALAGSNGEGSAPPAKKRATAGVVPPVERTAQSNANQQPVIVDKPGPAMLGKNASVAATAGAAPGKPDKDAAFLKAVASTKRGKRAEDDFDRDFNNLKISKADLRVDEEENRPAWELLDDFDAASVGNFMVIEELEVFKDRSKDNGVQGGIIDERWNNKPNFKKFRKVFSPNVKICVKESTYEYQGGQENANLWDDNENIKVEAHANFDDLDDFGPTQIRKTQPVVKKTTQKKESQSQKRMVLDSDESDGAPPPASRSATQTQTKSKPPSTVVEPPAKRTRTTRTSSKAPEVKPVARLFLDDSGDEQIKTLDEDFEMQDQTQTLPTQPARRSQRAKATAKKPITIDSDDDEDDDAVFRGFKR</sequence>